<feature type="region of interest" description="Disordered" evidence="3">
    <location>
        <begin position="164"/>
        <end position="247"/>
    </location>
</feature>
<feature type="domain" description="RRM" evidence="4">
    <location>
        <begin position="104"/>
        <end position="173"/>
    </location>
</feature>
<dbReference type="FunFam" id="3.30.70.330:FF:000796">
    <property type="entry name" value="RNA binding motif protein 4.3"/>
    <property type="match status" value="2"/>
</dbReference>
<dbReference type="AlphaFoldDB" id="A0A8S4BEC5"/>
<feature type="compositionally biased region" description="Pro residues" evidence="3">
    <location>
        <begin position="668"/>
        <end position="677"/>
    </location>
</feature>
<dbReference type="GO" id="GO:0005634">
    <property type="term" value="C:nucleus"/>
    <property type="evidence" value="ECO:0007669"/>
    <property type="project" value="TreeGrafter"/>
</dbReference>
<dbReference type="InterPro" id="IPR035979">
    <property type="entry name" value="RBD_domain_sf"/>
</dbReference>
<dbReference type="PROSITE" id="PS50102">
    <property type="entry name" value="RRM"/>
    <property type="match status" value="4"/>
</dbReference>
<feature type="compositionally biased region" description="Pro residues" evidence="3">
    <location>
        <begin position="524"/>
        <end position="537"/>
    </location>
</feature>
<feature type="domain" description="RRM" evidence="4">
    <location>
        <begin position="28"/>
        <end position="98"/>
    </location>
</feature>
<evidence type="ECO:0000256" key="2">
    <source>
        <dbReference type="PROSITE-ProRule" id="PRU00176"/>
    </source>
</evidence>
<dbReference type="SMART" id="SM00360">
    <property type="entry name" value="RRM"/>
    <property type="match status" value="4"/>
</dbReference>
<dbReference type="CDD" id="cd12343">
    <property type="entry name" value="RRM1_2_CoAA_like"/>
    <property type="match status" value="3"/>
</dbReference>
<feature type="compositionally biased region" description="Basic and acidic residues" evidence="3">
    <location>
        <begin position="540"/>
        <end position="553"/>
    </location>
</feature>
<feature type="compositionally biased region" description="Pro residues" evidence="3">
    <location>
        <begin position="218"/>
        <end position="231"/>
    </location>
</feature>
<comment type="caution">
    <text evidence="5">The sequence shown here is derived from an EMBL/GenBank/DDBJ whole genome shotgun (WGS) entry which is preliminary data.</text>
</comment>
<dbReference type="GO" id="GO:0003729">
    <property type="term" value="F:mRNA binding"/>
    <property type="evidence" value="ECO:0007669"/>
    <property type="project" value="TreeGrafter"/>
</dbReference>
<dbReference type="PANTHER" id="PTHR48025:SF26">
    <property type="entry name" value="HETEROGENEOUS NUCLEAR RIBONUCLEOPROTEIN M-RELATED"/>
    <property type="match status" value="1"/>
</dbReference>
<dbReference type="Proteomes" id="UP000677803">
    <property type="component" value="Unassembled WGS sequence"/>
</dbReference>
<evidence type="ECO:0000256" key="3">
    <source>
        <dbReference type="SAM" id="MobiDB-lite"/>
    </source>
</evidence>
<gene>
    <name evidence="5" type="ORF">MMEN_LOCUS13104</name>
</gene>
<feature type="region of interest" description="Disordered" evidence="3">
    <location>
        <begin position="261"/>
        <end position="315"/>
    </location>
</feature>
<proteinExistence type="predicted"/>
<keyword evidence="1 2" id="KW-0694">RNA-binding</keyword>
<evidence type="ECO:0000313" key="6">
    <source>
        <dbReference type="Proteomes" id="UP000677803"/>
    </source>
</evidence>
<feature type="compositionally biased region" description="Basic and acidic residues" evidence="3">
    <location>
        <begin position="234"/>
        <end position="247"/>
    </location>
</feature>
<evidence type="ECO:0000256" key="1">
    <source>
        <dbReference type="ARBA" id="ARBA00022884"/>
    </source>
</evidence>
<dbReference type="PANTHER" id="PTHR48025">
    <property type="entry name" value="OS02G0815200 PROTEIN"/>
    <property type="match status" value="1"/>
</dbReference>
<reference evidence="5" key="1">
    <citation type="submission" date="2021-05" db="EMBL/GenBank/DDBJ databases">
        <authorList>
            <person name="Tigano A."/>
        </authorList>
    </citation>
    <scope>NUCLEOTIDE SEQUENCE</scope>
</reference>
<evidence type="ECO:0000259" key="4">
    <source>
        <dbReference type="PROSITE" id="PS50102"/>
    </source>
</evidence>
<evidence type="ECO:0000313" key="5">
    <source>
        <dbReference type="EMBL" id="CAG5929492.1"/>
    </source>
</evidence>
<dbReference type="SUPFAM" id="SSF54928">
    <property type="entry name" value="RNA-binding domain, RBD"/>
    <property type="match status" value="4"/>
</dbReference>
<protein>
    <submittedName>
        <fullName evidence="5">(Atlantic silverside) hypothetical protein</fullName>
    </submittedName>
</protein>
<keyword evidence="6" id="KW-1185">Reference proteome</keyword>
<accession>A0A8S4BEC5</accession>
<feature type="region of interest" description="Disordered" evidence="3">
    <location>
        <begin position="569"/>
        <end position="677"/>
    </location>
</feature>
<feature type="domain" description="RRM" evidence="4">
    <location>
        <begin position="341"/>
        <end position="404"/>
    </location>
</feature>
<dbReference type="OrthoDB" id="79941at2759"/>
<sequence>MQDEDIPDLYPTPNYDDGEDVSQFLIMVKIFVGNLPREAEEDEIKALFSEYGTVTECAIIKNFAFVHMDDRKAATKAIKSLHLHKLHGTQINVEASHGKNQGSVKLHVANVEKGCDDELRALFEEYGTVTECAVVKNFAFVHMPNYDEAMDAIQGLDNTEFQDKRIHVQISKSRPRLDERDDYPPPPPDRGSFWPPHYPVERHDPPPPSYMRGRMMPPGYPVPPLPPPPPRRANYPDRPYEGDSDRYGMVDYYEKYRARPYGIPPFEDQRSGIPPPPPPSSAVVRERLMSSSLDPYERRPLPPPPPPSSYYARDRSPIRRVPSAPILPANNGYSYEHSAYGVPQAEEDEIKSLFTEYGTVTECAIIKNFAFVHMDDRKAATKAIKSLHLHKLHGTQINVEASHGKNQGSVKLHVANVEKGCDDELRALFEEYGTVTECAVVKNFAFVHMPNYDEAMDAIKGLDNTEFQDKRIHVQISKSRPRHDERDDYPPPPPDMGSYWPPHYPGERHEPPPSSYMRGRMMPPGYPAPPLPPPPPRRAVYPDRPYEGDRDRYSVLDYYEKYRARSYGMPPYEDQRSGIPPPPPPPSAIARAHSMSSTLDPYERRPLPPPPPPSSYYARDRSPLRRAPSAPVPPASNGYTYERSRLSPVSQIPSYEIPHARDPYADRLPPPPARYAY</sequence>
<name>A0A8S4BEC5_9TELE</name>
<feature type="region of interest" description="Disordered" evidence="3">
    <location>
        <begin position="470"/>
        <end position="553"/>
    </location>
</feature>
<dbReference type="InterPro" id="IPR012677">
    <property type="entry name" value="Nucleotide-bd_a/b_plait_sf"/>
</dbReference>
<feature type="domain" description="RRM" evidence="4">
    <location>
        <begin position="410"/>
        <end position="479"/>
    </location>
</feature>
<dbReference type="Gene3D" id="3.30.70.330">
    <property type="match status" value="4"/>
</dbReference>
<dbReference type="InterPro" id="IPR000504">
    <property type="entry name" value="RRM_dom"/>
</dbReference>
<dbReference type="EMBL" id="CAJRST010014446">
    <property type="protein sequence ID" value="CAG5929492.1"/>
    <property type="molecule type" value="Genomic_DNA"/>
</dbReference>
<dbReference type="InterPro" id="IPR050502">
    <property type="entry name" value="Euk_RNA-bind_prot"/>
</dbReference>
<dbReference type="Pfam" id="PF00076">
    <property type="entry name" value="RRM_1"/>
    <property type="match status" value="4"/>
</dbReference>
<organism evidence="5 6">
    <name type="scientific">Menidia menidia</name>
    <name type="common">Atlantic silverside</name>
    <dbReference type="NCBI Taxonomy" id="238744"/>
    <lineage>
        <taxon>Eukaryota</taxon>
        <taxon>Metazoa</taxon>
        <taxon>Chordata</taxon>
        <taxon>Craniata</taxon>
        <taxon>Vertebrata</taxon>
        <taxon>Euteleostomi</taxon>
        <taxon>Actinopterygii</taxon>
        <taxon>Neopterygii</taxon>
        <taxon>Teleostei</taxon>
        <taxon>Neoteleostei</taxon>
        <taxon>Acanthomorphata</taxon>
        <taxon>Ovalentaria</taxon>
        <taxon>Atherinomorphae</taxon>
        <taxon>Atheriniformes</taxon>
        <taxon>Atherinopsidae</taxon>
        <taxon>Menidiinae</taxon>
        <taxon>Menidia</taxon>
    </lineage>
</organism>